<dbReference type="PANTHER" id="PTHR30346:SF0">
    <property type="entry name" value="HCA OPERON TRANSCRIPTIONAL ACTIVATOR HCAR"/>
    <property type="match status" value="1"/>
</dbReference>
<dbReference type="InterPro" id="IPR036388">
    <property type="entry name" value="WH-like_DNA-bd_sf"/>
</dbReference>
<dbReference type="GO" id="GO:0003677">
    <property type="term" value="F:DNA binding"/>
    <property type="evidence" value="ECO:0007669"/>
    <property type="project" value="UniProtKB-KW"/>
</dbReference>
<evidence type="ECO:0000256" key="1">
    <source>
        <dbReference type="ARBA" id="ARBA00009437"/>
    </source>
</evidence>
<dbReference type="PRINTS" id="PR00039">
    <property type="entry name" value="HTHLYSR"/>
</dbReference>
<keyword evidence="5" id="KW-0804">Transcription</keyword>
<evidence type="ECO:0000313" key="7">
    <source>
        <dbReference type="EMBL" id="PLR34095.1"/>
    </source>
</evidence>
<protein>
    <submittedName>
        <fullName evidence="7">LysR family transcriptional regulator</fullName>
    </submittedName>
</protein>
<dbReference type="FunFam" id="1.10.10.10:FF:000001">
    <property type="entry name" value="LysR family transcriptional regulator"/>
    <property type="match status" value="1"/>
</dbReference>
<keyword evidence="4" id="KW-0238">DNA-binding</keyword>
<organism evidence="7 8">
    <name type="scientific">Chimaeribacter coloradensis</name>
    <dbReference type="NCBI Taxonomy" id="2060068"/>
    <lineage>
        <taxon>Bacteria</taxon>
        <taxon>Pseudomonadati</taxon>
        <taxon>Pseudomonadota</taxon>
        <taxon>Gammaproteobacteria</taxon>
        <taxon>Enterobacterales</taxon>
        <taxon>Yersiniaceae</taxon>
        <taxon>Chimaeribacter</taxon>
    </lineage>
</organism>
<dbReference type="OrthoDB" id="8807047at2"/>
<dbReference type="Pfam" id="PF00126">
    <property type="entry name" value="HTH_1"/>
    <property type="match status" value="1"/>
</dbReference>
<name>A0A2N5E199_9GAMM</name>
<dbReference type="PANTHER" id="PTHR30346">
    <property type="entry name" value="TRANSCRIPTIONAL DUAL REGULATOR HCAR-RELATED"/>
    <property type="match status" value="1"/>
</dbReference>
<dbReference type="AlphaFoldDB" id="A0A2N5E199"/>
<dbReference type="Proteomes" id="UP000234503">
    <property type="component" value="Unassembled WGS sequence"/>
</dbReference>
<dbReference type="InterPro" id="IPR000847">
    <property type="entry name" value="LysR_HTH_N"/>
</dbReference>
<dbReference type="InterPro" id="IPR005119">
    <property type="entry name" value="LysR_subst-bd"/>
</dbReference>
<dbReference type="InterPro" id="IPR036390">
    <property type="entry name" value="WH_DNA-bd_sf"/>
</dbReference>
<comment type="caution">
    <text evidence="7">The sequence shown here is derived from an EMBL/GenBank/DDBJ whole genome shotgun (WGS) entry which is preliminary data.</text>
</comment>
<evidence type="ECO:0000256" key="3">
    <source>
        <dbReference type="ARBA" id="ARBA00023015"/>
    </source>
</evidence>
<sequence length="298" mass="32780">MMELSQLRCFVAVAEELHFGRAARRLFMTQPPLSRQIQLLEHALGVTLLTRSHRQVRLTASGESFLRDARQILAFTQQAEISARRVAAGVAGRLTLGFTAVCAYSQIPALIAEASRVLPEVEMILKEMVSSAQLQALVARTLDVAFVRQPLPLFPLEYLRVLREPLVLALPAASPLATEPLPSLAALHRQPFIMYSPNEGKYFYDCIVSLFSQANVLPRYVQFLSQTHTILALVKAGLGMAIVPASAQSLRMEGVTFRPLPQEGAVADVYMAWRQDCDNPALAAFRGLVAAGLEKEQA</sequence>
<evidence type="ECO:0000256" key="5">
    <source>
        <dbReference type="ARBA" id="ARBA00023163"/>
    </source>
</evidence>
<keyword evidence="2" id="KW-0678">Repressor</keyword>
<gene>
    <name evidence="7" type="ORF">CYR32_12870</name>
</gene>
<evidence type="ECO:0000259" key="6">
    <source>
        <dbReference type="PROSITE" id="PS50931"/>
    </source>
</evidence>
<dbReference type="Gene3D" id="1.10.10.10">
    <property type="entry name" value="Winged helix-like DNA-binding domain superfamily/Winged helix DNA-binding domain"/>
    <property type="match status" value="1"/>
</dbReference>
<dbReference type="Gene3D" id="3.40.190.10">
    <property type="entry name" value="Periplasmic binding protein-like II"/>
    <property type="match status" value="2"/>
</dbReference>
<dbReference type="GO" id="GO:0003700">
    <property type="term" value="F:DNA-binding transcription factor activity"/>
    <property type="evidence" value="ECO:0007669"/>
    <property type="project" value="InterPro"/>
</dbReference>
<keyword evidence="8" id="KW-1185">Reference proteome</keyword>
<dbReference type="SUPFAM" id="SSF53850">
    <property type="entry name" value="Periplasmic binding protein-like II"/>
    <property type="match status" value="1"/>
</dbReference>
<keyword evidence="3" id="KW-0805">Transcription regulation</keyword>
<dbReference type="EMBL" id="PJZH01000012">
    <property type="protein sequence ID" value="PLR34095.1"/>
    <property type="molecule type" value="Genomic_DNA"/>
</dbReference>
<evidence type="ECO:0000313" key="8">
    <source>
        <dbReference type="Proteomes" id="UP000234503"/>
    </source>
</evidence>
<evidence type="ECO:0000256" key="2">
    <source>
        <dbReference type="ARBA" id="ARBA00022491"/>
    </source>
</evidence>
<accession>A0A2N5E199</accession>
<comment type="similarity">
    <text evidence="1">Belongs to the LysR transcriptional regulatory family.</text>
</comment>
<feature type="domain" description="HTH lysR-type" evidence="6">
    <location>
        <begin position="2"/>
        <end position="59"/>
    </location>
</feature>
<proteinExistence type="inferred from homology"/>
<reference evidence="7 8" key="1">
    <citation type="submission" date="2017-12" db="EMBL/GenBank/DDBJ databases">
        <title>Characterization of six clinical isolates of Enterochimera gen. nov., a novel genus of the Yersiniaciae family and the three species Enterochimera arupensis sp. nov., Enterochimera coloradensis sp. nov, and Enterochimera californica sp. nov.</title>
        <authorList>
            <person name="Rossi A."/>
            <person name="Fisher M."/>
        </authorList>
    </citation>
    <scope>NUCLEOTIDE SEQUENCE [LARGE SCALE GENOMIC DNA]</scope>
    <source>
        <strain evidence="8">2016-Iso4</strain>
    </source>
</reference>
<evidence type="ECO:0000256" key="4">
    <source>
        <dbReference type="ARBA" id="ARBA00023125"/>
    </source>
</evidence>
<dbReference type="GO" id="GO:0032993">
    <property type="term" value="C:protein-DNA complex"/>
    <property type="evidence" value="ECO:0007669"/>
    <property type="project" value="TreeGrafter"/>
</dbReference>
<dbReference type="SUPFAM" id="SSF46785">
    <property type="entry name" value="Winged helix' DNA-binding domain"/>
    <property type="match status" value="1"/>
</dbReference>
<dbReference type="Pfam" id="PF03466">
    <property type="entry name" value="LysR_substrate"/>
    <property type="match status" value="1"/>
</dbReference>
<dbReference type="PROSITE" id="PS50931">
    <property type="entry name" value="HTH_LYSR"/>
    <property type="match status" value="1"/>
</dbReference>